<comment type="pathway">
    <text evidence="5">Nucleotide-sugar biosynthesis; ADP-L-glycero-beta-D-manno-heptose biosynthesis; ADP-L-glycero-beta-D-manno-heptose from D-glycero-beta-D-manno-heptose 7-phosphate: step 2/4.</text>
</comment>
<evidence type="ECO:0000256" key="9">
    <source>
        <dbReference type="ARBA" id="ARBA00022801"/>
    </source>
</evidence>
<dbReference type="GO" id="GO:0005737">
    <property type="term" value="C:cytoplasm"/>
    <property type="evidence" value="ECO:0007669"/>
    <property type="project" value="UniProtKB-SubCell"/>
</dbReference>
<comment type="cofactor">
    <cofactor evidence="3 17">
        <name>Zn(2+)</name>
        <dbReference type="ChEBI" id="CHEBI:29105"/>
    </cofactor>
</comment>
<evidence type="ECO:0000256" key="10">
    <source>
        <dbReference type="ARBA" id="ARBA00022833"/>
    </source>
</evidence>
<evidence type="ECO:0000256" key="4">
    <source>
        <dbReference type="ARBA" id="ARBA00004496"/>
    </source>
</evidence>
<comment type="subcellular location">
    <subcellularLocation>
        <location evidence="4 14">Cytoplasm</location>
    </subcellularLocation>
</comment>
<keyword evidence="7 14" id="KW-0963">Cytoplasm</keyword>
<dbReference type="NCBIfam" id="TIGR01656">
    <property type="entry name" value="Histidinol-ppas"/>
    <property type="match status" value="1"/>
</dbReference>
<evidence type="ECO:0000256" key="5">
    <source>
        <dbReference type="ARBA" id="ARBA00004708"/>
    </source>
</evidence>
<proteinExistence type="inferred from homology"/>
<keyword evidence="12 14" id="KW-0119">Carbohydrate metabolism</keyword>
<accession>A4BTW6</accession>
<feature type="active site" description="Nucleophile" evidence="15">
    <location>
        <position position="9"/>
    </location>
</feature>
<feature type="binding site" evidence="17">
    <location>
        <position position="128"/>
    </location>
    <ligand>
        <name>Mg(2+)</name>
        <dbReference type="ChEBI" id="CHEBI:18420"/>
    </ligand>
</feature>
<dbReference type="Gene3D" id="3.40.50.1000">
    <property type="entry name" value="HAD superfamily/HAD-like"/>
    <property type="match status" value="1"/>
</dbReference>
<sequence>MARRVIVLDRDGVINWDSENYIKSPTEWRPLPGSLTAIAQLSAAGFEVVICTNQSGLARGLLSLHDLSAIHSRMDCAVRAAGGRLAAIFICPHGPADGCLCRKPLDGLLRSIERYFGISLRDQPVVGDSARDLEAAYRVGARAMLVRTGNGERTLTNKMVKVSEVYPNLAALAECLLKETL</sequence>
<evidence type="ECO:0000256" key="16">
    <source>
        <dbReference type="PIRSR" id="PIRSR004682-3"/>
    </source>
</evidence>
<comment type="cofactor">
    <cofactor evidence="2 17">
        <name>Mg(2+)</name>
        <dbReference type="ChEBI" id="CHEBI:18420"/>
    </cofactor>
</comment>
<dbReference type="InterPro" id="IPR006549">
    <property type="entry name" value="HAD-SF_hydro_IIIA"/>
</dbReference>
<feature type="binding site" evidence="17">
    <location>
        <position position="99"/>
    </location>
    <ligand>
        <name>Zn(2+)</name>
        <dbReference type="ChEBI" id="CHEBI:29105"/>
    </ligand>
</feature>
<evidence type="ECO:0000256" key="2">
    <source>
        <dbReference type="ARBA" id="ARBA00001946"/>
    </source>
</evidence>
<evidence type="ECO:0000256" key="7">
    <source>
        <dbReference type="ARBA" id="ARBA00022490"/>
    </source>
</evidence>
<dbReference type="FunFam" id="3.40.50.1000:FF:000168">
    <property type="entry name" value="D,D-heptose 1,7-bisphosphate phosphatase"/>
    <property type="match status" value="1"/>
</dbReference>
<comment type="catalytic activity">
    <reaction evidence="1">
        <text>D-glycero-beta-D-manno-heptose 1,7-bisphosphate + H2O = D-glycero-beta-D-manno-heptose 1-phosphate + phosphate</text>
        <dbReference type="Rhea" id="RHEA:28518"/>
        <dbReference type="ChEBI" id="CHEBI:15377"/>
        <dbReference type="ChEBI" id="CHEBI:43474"/>
        <dbReference type="ChEBI" id="CHEBI:60208"/>
        <dbReference type="ChEBI" id="CHEBI:61593"/>
        <dbReference type="EC" id="3.1.3.82"/>
    </reaction>
</comment>
<dbReference type="SUPFAM" id="SSF56784">
    <property type="entry name" value="HAD-like"/>
    <property type="match status" value="1"/>
</dbReference>
<dbReference type="GO" id="GO:0046872">
    <property type="term" value="F:metal ion binding"/>
    <property type="evidence" value="ECO:0007669"/>
    <property type="project" value="UniProtKB-KW"/>
</dbReference>
<comment type="caution">
    <text evidence="18">The sequence shown here is derived from an EMBL/GenBank/DDBJ whole genome shotgun (WGS) entry which is preliminary data.</text>
</comment>
<feature type="binding site" evidence="17">
    <location>
        <position position="101"/>
    </location>
    <ligand>
        <name>Zn(2+)</name>
        <dbReference type="ChEBI" id="CHEBI:29105"/>
    </ligand>
</feature>
<comment type="similarity">
    <text evidence="13 14">Belongs to the gmhB family.</text>
</comment>
<dbReference type="EC" id="3.1.3.-" evidence="14"/>
<evidence type="ECO:0000256" key="11">
    <source>
        <dbReference type="ARBA" id="ARBA00022842"/>
    </source>
</evidence>
<feature type="site" description="Stabilizes the phosphoryl group" evidence="16">
    <location>
        <position position="52"/>
    </location>
</feature>
<evidence type="ECO:0000256" key="8">
    <source>
        <dbReference type="ARBA" id="ARBA00022723"/>
    </source>
</evidence>
<dbReference type="NCBIfam" id="TIGR01662">
    <property type="entry name" value="HAD-SF-IIIA"/>
    <property type="match status" value="1"/>
</dbReference>
<keyword evidence="9 14" id="KW-0378">Hydrolase</keyword>
<dbReference type="EMBL" id="AAOF01000016">
    <property type="protein sequence ID" value="EAR20787.1"/>
    <property type="molecule type" value="Genomic_DNA"/>
</dbReference>
<feature type="site" description="Stabilizes the phosphoryl group" evidence="16">
    <location>
        <position position="103"/>
    </location>
</feature>
<feature type="binding site" evidence="17">
    <location>
        <position position="11"/>
    </location>
    <ligand>
        <name>Mg(2+)</name>
        <dbReference type="ChEBI" id="CHEBI:18420"/>
    </ligand>
</feature>
<protein>
    <recommendedName>
        <fullName evidence="14">D,D-heptose 1,7-bisphosphate phosphatase</fullName>
        <ecNumber evidence="14">3.1.3.-</ecNumber>
    </recommendedName>
</protein>
<evidence type="ECO:0000313" key="19">
    <source>
        <dbReference type="Proteomes" id="UP000003374"/>
    </source>
</evidence>
<evidence type="ECO:0000256" key="3">
    <source>
        <dbReference type="ARBA" id="ARBA00001947"/>
    </source>
</evidence>
<dbReference type="Proteomes" id="UP000003374">
    <property type="component" value="Unassembled WGS sequence"/>
</dbReference>
<keyword evidence="11 17" id="KW-0460">Magnesium</keyword>
<dbReference type="GO" id="GO:0034200">
    <property type="term" value="F:D-glycero-beta-D-manno-heptose 1,7-bisphosphate 7-phosphatase activity"/>
    <property type="evidence" value="ECO:0007669"/>
    <property type="project" value="UniProtKB-EC"/>
</dbReference>
<dbReference type="HOGENOM" id="CLU_085077_2_0_6"/>
<evidence type="ECO:0000256" key="12">
    <source>
        <dbReference type="ARBA" id="ARBA00023277"/>
    </source>
</evidence>
<evidence type="ECO:0000256" key="14">
    <source>
        <dbReference type="PIRNR" id="PIRNR004682"/>
    </source>
</evidence>
<dbReference type="GO" id="GO:0005975">
    <property type="term" value="P:carbohydrate metabolic process"/>
    <property type="evidence" value="ECO:0007669"/>
    <property type="project" value="InterPro"/>
</dbReference>
<keyword evidence="10 17" id="KW-0862">Zinc</keyword>
<organism evidence="18 19">
    <name type="scientific">Nitrococcus mobilis Nb-231</name>
    <dbReference type="NCBI Taxonomy" id="314278"/>
    <lineage>
        <taxon>Bacteria</taxon>
        <taxon>Pseudomonadati</taxon>
        <taxon>Pseudomonadota</taxon>
        <taxon>Gammaproteobacteria</taxon>
        <taxon>Chromatiales</taxon>
        <taxon>Ectothiorhodospiraceae</taxon>
        <taxon>Nitrococcus</taxon>
    </lineage>
</organism>
<dbReference type="CDD" id="cd07503">
    <property type="entry name" value="HAD_HisB-N"/>
    <property type="match status" value="1"/>
</dbReference>
<dbReference type="InterPro" id="IPR023214">
    <property type="entry name" value="HAD_sf"/>
</dbReference>
<keyword evidence="8 17" id="KW-0479">Metal-binding</keyword>
<dbReference type="PIRSF" id="PIRSF004682">
    <property type="entry name" value="GmhB"/>
    <property type="match status" value="1"/>
</dbReference>
<dbReference type="STRING" id="314278.NB231_10939"/>
<dbReference type="OrthoDB" id="9788272at2"/>
<evidence type="ECO:0000256" key="1">
    <source>
        <dbReference type="ARBA" id="ARBA00001226"/>
    </source>
</evidence>
<dbReference type="AlphaFoldDB" id="A4BTW6"/>
<feature type="active site" description="Nucleophile" evidence="15">
    <location>
        <position position="11"/>
    </location>
</feature>
<keyword evidence="19" id="KW-1185">Reference proteome</keyword>
<feature type="binding site" evidence="17">
    <location>
        <position position="91"/>
    </location>
    <ligand>
        <name>Zn(2+)</name>
        <dbReference type="ChEBI" id="CHEBI:29105"/>
    </ligand>
</feature>
<dbReference type="PANTHER" id="PTHR42891:SF1">
    <property type="entry name" value="D-GLYCERO-BETA-D-MANNO-HEPTOSE-1,7-BISPHOSPHATE 7-PHOSPHATASE"/>
    <property type="match status" value="1"/>
</dbReference>
<evidence type="ECO:0000256" key="6">
    <source>
        <dbReference type="ARBA" id="ARBA00011245"/>
    </source>
</evidence>
<evidence type="ECO:0000256" key="15">
    <source>
        <dbReference type="PIRSR" id="PIRSR004682-1"/>
    </source>
</evidence>
<evidence type="ECO:0000313" key="18">
    <source>
        <dbReference type="EMBL" id="EAR20787.1"/>
    </source>
</evidence>
<dbReference type="RefSeq" id="WP_005002495.1">
    <property type="nucleotide sequence ID" value="NZ_CH672427.1"/>
</dbReference>
<feature type="binding site" evidence="17">
    <location>
        <position position="9"/>
    </location>
    <ligand>
        <name>Mg(2+)</name>
        <dbReference type="ChEBI" id="CHEBI:18420"/>
    </ligand>
</feature>
<evidence type="ECO:0000256" key="13">
    <source>
        <dbReference type="ARBA" id="ARBA00061616"/>
    </source>
</evidence>
<dbReference type="InterPro" id="IPR036412">
    <property type="entry name" value="HAD-like_sf"/>
</dbReference>
<evidence type="ECO:0000256" key="17">
    <source>
        <dbReference type="PIRSR" id="PIRSR004682-4"/>
    </source>
</evidence>
<feature type="binding site" evidence="17">
    <location>
        <position position="93"/>
    </location>
    <ligand>
        <name>Zn(2+)</name>
        <dbReference type="ChEBI" id="CHEBI:29105"/>
    </ligand>
</feature>
<dbReference type="InterPro" id="IPR004446">
    <property type="entry name" value="Heptose_bisP_phosphatase"/>
</dbReference>
<dbReference type="NCBIfam" id="NF006506">
    <property type="entry name" value="PRK08942.1"/>
    <property type="match status" value="1"/>
</dbReference>
<reference evidence="18 19" key="1">
    <citation type="submission" date="2006-02" db="EMBL/GenBank/DDBJ databases">
        <authorList>
            <person name="Waterbury J."/>
            <person name="Ferriera S."/>
            <person name="Johnson J."/>
            <person name="Kravitz S."/>
            <person name="Halpern A."/>
            <person name="Remington K."/>
            <person name="Beeson K."/>
            <person name="Tran B."/>
            <person name="Rogers Y.-H."/>
            <person name="Friedman R."/>
            <person name="Venter J.C."/>
        </authorList>
    </citation>
    <scope>NUCLEOTIDE SEQUENCE [LARGE SCALE GENOMIC DNA]</scope>
    <source>
        <strain evidence="18 19">Nb-231</strain>
    </source>
</reference>
<gene>
    <name evidence="18" type="ORF">NB231_10939</name>
</gene>
<dbReference type="eggNOG" id="COG0241">
    <property type="taxonomic scope" value="Bacteria"/>
</dbReference>
<dbReference type="PANTHER" id="PTHR42891">
    <property type="entry name" value="D-GLYCERO-BETA-D-MANNO-HEPTOSE-1,7-BISPHOSPHATE 7-PHOSPHATASE"/>
    <property type="match status" value="1"/>
</dbReference>
<name>A4BTW6_9GAMM</name>
<feature type="site" description="Contributes to substrate recognition" evidence="16">
    <location>
        <position position="102"/>
    </location>
</feature>
<dbReference type="InterPro" id="IPR006543">
    <property type="entry name" value="Histidinol-phos"/>
</dbReference>
<comment type="subunit">
    <text evidence="6">Monomer.</text>
</comment>
<dbReference type="Pfam" id="PF13242">
    <property type="entry name" value="Hydrolase_like"/>
    <property type="match status" value="1"/>
</dbReference>